<accession>A0ABV8JY33</accession>
<evidence type="ECO:0000313" key="3">
    <source>
        <dbReference type="EMBL" id="MFC4096685.1"/>
    </source>
</evidence>
<feature type="domain" description="DUF1206" evidence="2">
    <location>
        <begin position="187"/>
        <end position="256"/>
    </location>
</feature>
<keyword evidence="1" id="KW-0812">Transmembrane</keyword>
<evidence type="ECO:0000313" key="4">
    <source>
        <dbReference type="Proteomes" id="UP001595814"/>
    </source>
</evidence>
<feature type="transmembrane region" description="Helical" evidence="1">
    <location>
        <begin position="183"/>
        <end position="203"/>
    </location>
</feature>
<proteinExistence type="predicted"/>
<evidence type="ECO:0000259" key="2">
    <source>
        <dbReference type="Pfam" id="PF06724"/>
    </source>
</evidence>
<sequence>MDDKIKKVAYTGFIAKGAVYGITGILAFLAAFNLGGSKAGKFQVIEFLEKQPFGKVLLALLGIGLICYALWRFIQSIQDPENIGTDNKGLVKRVSFFISGLIYLGLGIFSIVDIFYEPSSGGGGGGGSFLGPQLKTYLFIAIGLALAGKGIYQFIKAYKGDFLQKFEIGSISDSKKRRAIKTFGYGGLISRGILTCIISYFFLKAGFSFSADDSIKGTKEAFSFLQETSSGPWLMGIVAAGLVCYGLYMFAQARYRKFNG</sequence>
<name>A0ABV8JY33_9FLAO</name>
<feature type="domain" description="DUF1206" evidence="2">
    <location>
        <begin position="12"/>
        <end position="77"/>
    </location>
</feature>
<feature type="transmembrane region" description="Helical" evidence="1">
    <location>
        <begin position="136"/>
        <end position="155"/>
    </location>
</feature>
<keyword evidence="1" id="KW-1133">Transmembrane helix</keyword>
<keyword evidence="1" id="KW-0472">Membrane</keyword>
<feature type="transmembrane region" description="Helical" evidence="1">
    <location>
        <begin position="12"/>
        <end position="32"/>
    </location>
</feature>
<dbReference type="InterPro" id="IPR009597">
    <property type="entry name" value="DUF1206"/>
</dbReference>
<protein>
    <submittedName>
        <fullName evidence="3">DUF1206 domain-containing protein</fullName>
    </submittedName>
</protein>
<evidence type="ECO:0000256" key="1">
    <source>
        <dbReference type="SAM" id="Phobius"/>
    </source>
</evidence>
<feature type="transmembrane region" description="Helical" evidence="1">
    <location>
        <begin position="94"/>
        <end position="116"/>
    </location>
</feature>
<feature type="transmembrane region" description="Helical" evidence="1">
    <location>
        <begin position="233"/>
        <end position="251"/>
    </location>
</feature>
<organism evidence="3 4">
    <name type="scientific">Euzebyella saccharophila</name>
    <dbReference type="NCBI Taxonomy" id="679664"/>
    <lineage>
        <taxon>Bacteria</taxon>
        <taxon>Pseudomonadati</taxon>
        <taxon>Bacteroidota</taxon>
        <taxon>Flavobacteriia</taxon>
        <taxon>Flavobacteriales</taxon>
        <taxon>Flavobacteriaceae</taxon>
        <taxon>Euzebyella</taxon>
    </lineage>
</organism>
<dbReference type="Pfam" id="PF06724">
    <property type="entry name" value="DUF1206"/>
    <property type="match status" value="2"/>
</dbReference>
<dbReference type="EMBL" id="JBHSAW010000010">
    <property type="protein sequence ID" value="MFC4096685.1"/>
    <property type="molecule type" value="Genomic_DNA"/>
</dbReference>
<dbReference type="Proteomes" id="UP001595814">
    <property type="component" value="Unassembled WGS sequence"/>
</dbReference>
<keyword evidence="4" id="KW-1185">Reference proteome</keyword>
<reference evidence="4" key="1">
    <citation type="journal article" date="2019" name="Int. J. Syst. Evol. Microbiol.">
        <title>The Global Catalogue of Microorganisms (GCM) 10K type strain sequencing project: providing services to taxonomists for standard genome sequencing and annotation.</title>
        <authorList>
            <consortium name="The Broad Institute Genomics Platform"/>
            <consortium name="The Broad Institute Genome Sequencing Center for Infectious Disease"/>
            <person name="Wu L."/>
            <person name="Ma J."/>
        </authorList>
    </citation>
    <scope>NUCLEOTIDE SEQUENCE [LARGE SCALE GENOMIC DNA]</scope>
    <source>
        <strain evidence="4">CECT 7477</strain>
    </source>
</reference>
<gene>
    <name evidence="3" type="ORF">ACFOUT_12425</name>
</gene>
<dbReference type="RefSeq" id="WP_192461435.1">
    <property type="nucleotide sequence ID" value="NZ_JACYFJ010000002.1"/>
</dbReference>
<comment type="caution">
    <text evidence="3">The sequence shown here is derived from an EMBL/GenBank/DDBJ whole genome shotgun (WGS) entry which is preliminary data.</text>
</comment>
<feature type="transmembrane region" description="Helical" evidence="1">
    <location>
        <begin position="52"/>
        <end position="74"/>
    </location>
</feature>